<dbReference type="AlphaFoldDB" id="A0A140L915"/>
<dbReference type="Pfam" id="PF01966">
    <property type="entry name" value="HD"/>
    <property type="match status" value="1"/>
</dbReference>
<evidence type="ECO:0000256" key="5">
    <source>
        <dbReference type="ARBA" id="ARBA00023004"/>
    </source>
</evidence>
<protein>
    <recommendedName>
        <fullName evidence="1">bis(5'-nucleosyl)-tetraphosphatase (symmetrical)</fullName>
        <ecNumber evidence="1">3.6.1.41</ecNumber>
    </recommendedName>
</protein>
<dbReference type="NCBIfam" id="TIGR00488">
    <property type="entry name" value="bis(5'-nucleosyl)-tetraphosphatase (symmetrical) YqeK"/>
    <property type="match status" value="1"/>
</dbReference>
<dbReference type="InterPro" id="IPR006674">
    <property type="entry name" value="HD_domain"/>
</dbReference>
<dbReference type="EC" id="3.6.1.41" evidence="1"/>
<comment type="catalytic activity">
    <reaction evidence="6">
        <text>P(1),P(4)-bis(5'-adenosyl) tetraphosphate + H2O = 2 ADP + 2 H(+)</text>
        <dbReference type="Rhea" id="RHEA:24252"/>
        <dbReference type="ChEBI" id="CHEBI:15377"/>
        <dbReference type="ChEBI" id="CHEBI:15378"/>
        <dbReference type="ChEBI" id="CHEBI:58141"/>
        <dbReference type="ChEBI" id="CHEBI:456216"/>
        <dbReference type="EC" id="3.6.1.41"/>
    </reaction>
</comment>
<keyword evidence="3" id="KW-0547">Nucleotide-binding</keyword>
<evidence type="ECO:0000256" key="4">
    <source>
        <dbReference type="ARBA" id="ARBA00022801"/>
    </source>
</evidence>
<evidence type="ECO:0000256" key="6">
    <source>
        <dbReference type="ARBA" id="ARBA00049417"/>
    </source>
</evidence>
<gene>
    <name evidence="8" type="ORF">AN619_05680</name>
</gene>
<dbReference type="PANTHER" id="PTHR35795">
    <property type="entry name" value="SLR1885 PROTEIN"/>
    <property type="match status" value="1"/>
</dbReference>
<dbReference type="PANTHER" id="PTHR35795:SF1">
    <property type="entry name" value="BIS(5'-NUCLEOSYL)-TETRAPHOSPHATASE, SYMMETRICAL"/>
    <property type="match status" value="1"/>
</dbReference>
<keyword evidence="2" id="KW-0479">Metal-binding</keyword>
<feature type="domain" description="HD" evidence="7">
    <location>
        <begin position="19"/>
        <end position="134"/>
    </location>
</feature>
<evidence type="ECO:0000313" key="8">
    <source>
        <dbReference type="EMBL" id="KXG77040.1"/>
    </source>
</evidence>
<dbReference type="PATRIC" id="fig|520762.4.peg.644"/>
<dbReference type="RefSeq" id="WP_068554897.1">
    <property type="nucleotide sequence ID" value="NZ_LOEE01000019.1"/>
</dbReference>
<dbReference type="GO" id="GO:0008803">
    <property type="term" value="F:bis(5'-nucleosyl)-tetraphosphatase (symmetrical) activity"/>
    <property type="evidence" value="ECO:0007669"/>
    <property type="project" value="UniProtKB-EC"/>
</dbReference>
<dbReference type="NCBIfam" id="TIGR00277">
    <property type="entry name" value="HDIG"/>
    <property type="match status" value="1"/>
</dbReference>
<name>A0A140L915_9FIRM</name>
<dbReference type="InterPro" id="IPR006675">
    <property type="entry name" value="HDIG_dom"/>
</dbReference>
<evidence type="ECO:0000256" key="2">
    <source>
        <dbReference type="ARBA" id="ARBA00022723"/>
    </source>
</evidence>
<dbReference type="InterPro" id="IPR051094">
    <property type="entry name" value="Diverse_Catalytic_Enzymes"/>
</dbReference>
<sequence>MVDLEQIHGILKERLRESRYVHSLGVQKTAVELAKRYHAPVEKASIAGLVHDCAKGYNKAELLNYAAQFGIILDNVTRKQEELLHAVVGAELAKREFQIEDEEILNAIRFHTTGRANMTLLDKIIYLADYIEPNRKFQGVEALRQQALSDLDKATFMAVNQTIAYIIFQNKLIHHDTISARNSLLMDLEGLRQE</sequence>
<dbReference type="EMBL" id="LOEE01000019">
    <property type="protein sequence ID" value="KXG77040.1"/>
    <property type="molecule type" value="Genomic_DNA"/>
</dbReference>
<keyword evidence="4" id="KW-0378">Hydrolase</keyword>
<evidence type="ECO:0000256" key="3">
    <source>
        <dbReference type="ARBA" id="ARBA00022741"/>
    </source>
</evidence>
<keyword evidence="9" id="KW-1185">Reference proteome</keyword>
<dbReference type="InterPro" id="IPR005249">
    <property type="entry name" value="YqeK"/>
</dbReference>
<comment type="caution">
    <text evidence="8">The sequence shown here is derived from an EMBL/GenBank/DDBJ whole genome shotgun (WGS) entry which is preliminary data.</text>
</comment>
<dbReference type="GO" id="GO:0046872">
    <property type="term" value="F:metal ion binding"/>
    <property type="evidence" value="ECO:0007669"/>
    <property type="project" value="UniProtKB-KW"/>
</dbReference>
<evidence type="ECO:0000313" key="9">
    <source>
        <dbReference type="Proteomes" id="UP000070456"/>
    </source>
</evidence>
<dbReference type="OrthoDB" id="5295945at2"/>
<dbReference type="PROSITE" id="PS51831">
    <property type="entry name" value="HD"/>
    <property type="match status" value="1"/>
</dbReference>
<dbReference type="STRING" id="520762.AN619_05680"/>
<organism evidence="8 9">
    <name type="scientific">Thermotalea metallivorans</name>
    <dbReference type="NCBI Taxonomy" id="520762"/>
    <lineage>
        <taxon>Bacteria</taxon>
        <taxon>Bacillati</taxon>
        <taxon>Bacillota</taxon>
        <taxon>Clostridia</taxon>
        <taxon>Peptostreptococcales</taxon>
        <taxon>Thermotaleaceae</taxon>
        <taxon>Thermotalea</taxon>
    </lineage>
</organism>
<dbReference type="SMART" id="SM00471">
    <property type="entry name" value="HDc"/>
    <property type="match status" value="1"/>
</dbReference>
<evidence type="ECO:0000259" key="7">
    <source>
        <dbReference type="PROSITE" id="PS51831"/>
    </source>
</evidence>
<dbReference type="GO" id="GO:0000166">
    <property type="term" value="F:nucleotide binding"/>
    <property type="evidence" value="ECO:0007669"/>
    <property type="project" value="UniProtKB-KW"/>
</dbReference>
<evidence type="ECO:0000256" key="1">
    <source>
        <dbReference type="ARBA" id="ARBA00012506"/>
    </source>
</evidence>
<dbReference type="InterPro" id="IPR003607">
    <property type="entry name" value="HD/PDEase_dom"/>
</dbReference>
<keyword evidence="5" id="KW-0408">Iron</keyword>
<dbReference type="Proteomes" id="UP000070456">
    <property type="component" value="Unassembled WGS sequence"/>
</dbReference>
<reference evidence="8 9" key="1">
    <citation type="submission" date="2015-12" db="EMBL/GenBank/DDBJ databases">
        <title>Draft genome sequence of the thermoanaerobe Thermotalea metallivorans, an isolate from the runoff channel of the Great Artesian Basin, Australia.</title>
        <authorList>
            <person name="Patel B.K."/>
        </authorList>
    </citation>
    <scope>NUCLEOTIDE SEQUENCE [LARGE SCALE GENOMIC DNA]</scope>
    <source>
        <strain evidence="8 9">B2-1</strain>
    </source>
</reference>
<dbReference type="SUPFAM" id="SSF109604">
    <property type="entry name" value="HD-domain/PDEase-like"/>
    <property type="match status" value="1"/>
</dbReference>
<proteinExistence type="predicted"/>
<dbReference type="Gene3D" id="1.10.3210.10">
    <property type="entry name" value="Hypothetical protein af1432"/>
    <property type="match status" value="1"/>
</dbReference>
<accession>A0A140L915</accession>
<dbReference type="CDD" id="cd00077">
    <property type="entry name" value="HDc"/>
    <property type="match status" value="1"/>
</dbReference>